<dbReference type="Gene3D" id="4.10.280.10">
    <property type="entry name" value="Helix-loop-helix DNA-binding domain"/>
    <property type="match status" value="1"/>
</dbReference>
<dbReference type="InParanoid" id="E9HXD0"/>
<dbReference type="AlphaFoldDB" id="E9HXD0"/>
<keyword evidence="3" id="KW-1185">Reference proteome</keyword>
<dbReference type="GO" id="GO:0046983">
    <property type="term" value="F:protein dimerization activity"/>
    <property type="evidence" value="ECO:0007669"/>
    <property type="project" value="InterPro"/>
</dbReference>
<evidence type="ECO:0000313" key="2">
    <source>
        <dbReference type="EMBL" id="EFX63601.1"/>
    </source>
</evidence>
<dbReference type="HOGENOM" id="CLU_3089356_0_0_1"/>
<accession>E9HXD0</accession>
<dbReference type="OrthoDB" id="10047910at2759"/>
<dbReference type="Proteomes" id="UP000000305">
    <property type="component" value="Unassembled WGS sequence"/>
</dbReference>
<dbReference type="InterPro" id="IPR011598">
    <property type="entry name" value="bHLH_dom"/>
</dbReference>
<dbReference type="EMBL" id="GL733029">
    <property type="protein sequence ID" value="EFX63601.1"/>
    <property type="molecule type" value="Genomic_DNA"/>
</dbReference>
<dbReference type="PROSITE" id="PS50888">
    <property type="entry name" value="BHLH"/>
    <property type="match status" value="1"/>
</dbReference>
<sequence>MVPAVAAQSRVSKVQVIEEAIKYIDSLHVALFQRLRAQELATTSDADTVSSE</sequence>
<gene>
    <name evidence="2" type="ORF">DAPPUDRAFT_335297</name>
</gene>
<dbReference type="SUPFAM" id="SSF47459">
    <property type="entry name" value="HLH, helix-loop-helix DNA-binding domain"/>
    <property type="match status" value="1"/>
</dbReference>
<evidence type="ECO:0000313" key="3">
    <source>
        <dbReference type="Proteomes" id="UP000000305"/>
    </source>
</evidence>
<organism evidence="2 3">
    <name type="scientific">Daphnia pulex</name>
    <name type="common">Water flea</name>
    <dbReference type="NCBI Taxonomy" id="6669"/>
    <lineage>
        <taxon>Eukaryota</taxon>
        <taxon>Metazoa</taxon>
        <taxon>Ecdysozoa</taxon>
        <taxon>Arthropoda</taxon>
        <taxon>Crustacea</taxon>
        <taxon>Branchiopoda</taxon>
        <taxon>Diplostraca</taxon>
        <taxon>Cladocera</taxon>
        <taxon>Anomopoda</taxon>
        <taxon>Daphniidae</taxon>
        <taxon>Daphnia</taxon>
    </lineage>
</organism>
<reference evidence="2 3" key="1">
    <citation type="journal article" date="2011" name="Science">
        <title>The ecoresponsive genome of Daphnia pulex.</title>
        <authorList>
            <person name="Colbourne J.K."/>
            <person name="Pfrender M.E."/>
            <person name="Gilbert D."/>
            <person name="Thomas W.K."/>
            <person name="Tucker A."/>
            <person name="Oakley T.H."/>
            <person name="Tokishita S."/>
            <person name="Aerts A."/>
            <person name="Arnold G.J."/>
            <person name="Basu M.K."/>
            <person name="Bauer D.J."/>
            <person name="Caceres C.E."/>
            <person name="Carmel L."/>
            <person name="Casola C."/>
            <person name="Choi J.H."/>
            <person name="Detter J.C."/>
            <person name="Dong Q."/>
            <person name="Dusheyko S."/>
            <person name="Eads B.D."/>
            <person name="Frohlich T."/>
            <person name="Geiler-Samerotte K.A."/>
            <person name="Gerlach D."/>
            <person name="Hatcher P."/>
            <person name="Jogdeo S."/>
            <person name="Krijgsveld J."/>
            <person name="Kriventseva E.V."/>
            <person name="Kultz D."/>
            <person name="Laforsch C."/>
            <person name="Lindquist E."/>
            <person name="Lopez J."/>
            <person name="Manak J.R."/>
            <person name="Muller J."/>
            <person name="Pangilinan J."/>
            <person name="Patwardhan R.P."/>
            <person name="Pitluck S."/>
            <person name="Pritham E.J."/>
            <person name="Rechtsteiner A."/>
            <person name="Rho M."/>
            <person name="Rogozin I.B."/>
            <person name="Sakarya O."/>
            <person name="Salamov A."/>
            <person name="Schaack S."/>
            <person name="Shapiro H."/>
            <person name="Shiga Y."/>
            <person name="Skalitzky C."/>
            <person name="Smith Z."/>
            <person name="Souvorov A."/>
            <person name="Sung W."/>
            <person name="Tang Z."/>
            <person name="Tsuchiya D."/>
            <person name="Tu H."/>
            <person name="Vos H."/>
            <person name="Wang M."/>
            <person name="Wolf Y.I."/>
            <person name="Yamagata H."/>
            <person name="Yamada T."/>
            <person name="Ye Y."/>
            <person name="Shaw J.R."/>
            <person name="Andrews J."/>
            <person name="Crease T.J."/>
            <person name="Tang H."/>
            <person name="Lucas S.M."/>
            <person name="Robertson H.M."/>
            <person name="Bork P."/>
            <person name="Koonin E.V."/>
            <person name="Zdobnov E.M."/>
            <person name="Grigoriev I.V."/>
            <person name="Lynch M."/>
            <person name="Boore J.L."/>
        </authorList>
    </citation>
    <scope>NUCLEOTIDE SEQUENCE [LARGE SCALE GENOMIC DNA]</scope>
</reference>
<name>E9HXD0_DAPPU</name>
<evidence type="ECO:0000259" key="1">
    <source>
        <dbReference type="PROSITE" id="PS50888"/>
    </source>
</evidence>
<dbReference type="InterPro" id="IPR036638">
    <property type="entry name" value="HLH_DNA-bd_sf"/>
</dbReference>
<protein>
    <recommendedName>
        <fullName evidence="1">BHLH domain-containing protein</fullName>
    </recommendedName>
</protein>
<feature type="domain" description="BHLH" evidence="1">
    <location>
        <begin position="1"/>
        <end position="27"/>
    </location>
</feature>
<dbReference type="Pfam" id="PF00010">
    <property type="entry name" value="HLH"/>
    <property type="match status" value="1"/>
</dbReference>
<proteinExistence type="predicted"/>
<dbReference type="KEGG" id="dpx:DAPPUDRAFT_335297"/>